<evidence type="ECO:0000259" key="2">
    <source>
        <dbReference type="Pfam" id="PF00561"/>
    </source>
</evidence>
<dbReference type="PRINTS" id="PR00111">
    <property type="entry name" value="ABHYDROLASE"/>
</dbReference>
<evidence type="ECO:0000313" key="3">
    <source>
        <dbReference type="EMBL" id="SFU05663.1"/>
    </source>
</evidence>
<organism evidence="3 4">
    <name type="scientific">Geodermatophilus amargosae</name>
    <dbReference type="NCBI Taxonomy" id="1296565"/>
    <lineage>
        <taxon>Bacteria</taxon>
        <taxon>Bacillati</taxon>
        <taxon>Actinomycetota</taxon>
        <taxon>Actinomycetes</taxon>
        <taxon>Geodermatophilales</taxon>
        <taxon>Geodermatophilaceae</taxon>
        <taxon>Geodermatophilus</taxon>
    </lineage>
</organism>
<dbReference type="AlphaFoldDB" id="A0A1I7D1Y1"/>
<dbReference type="PANTHER" id="PTHR43433">
    <property type="entry name" value="HYDROLASE, ALPHA/BETA FOLD FAMILY PROTEIN"/>
    <property type="match status" value="1"/>
</dbReference>
<dbReference type="RefSeq" id="WP_217644933.1">
    <property type="nucleotide sequence ID" value="NZ_FPBA01000031.1"/>
</dbReference>
<dbReference type="Pfam" id="PF00561">
    <property type="entry name" value="Abhydrolase_1"/>
    <property type="match status" value="1"/>
</dbReference>
<dbReference type="InterPro" id="IPR050471">
    <property type="entry name" value="AB_hydrolase"/>
</dbReference>
<evidence type="ECO:0000313" key="4">
    <source>
        <dbReference type="Proteomes" id="UP000199546"/>
    </source>
</evidence>
<feature type="compositionally biased region" description="Basic and acidic residues" evidence="1">
    <location>
        <begin position="70"/>
        <end position="84"/>
    </location>
</feature>
<keyword evidence="4" id="KW-1185">Reference proteome</keyword>
<dbReference type="STRING" id="1296565.SAMN05660657_05183"/>
<dbReference type="PANTHER" id="PTHR43433:SF5">
    <property type="entry name" value="AB HYDROLASE-1 DOMAIN-CONTAINING PROTEIN"/>
    <property type="match status" value="1"/>
</dbReference>
<dbReference type="Gene3D" id="3.40.50.1820">
    <property type="entry name" value="alpha/beta hydrolase"/>
    <property type="match status" value="1"/>
</dbReference>
<dbReference type="GO" id="GO:0004806">
    <property type="term" value="F:triacylglycerol lipase activity"/>
    <property type="evidence" value="ECO:0007669"/>
    <property type="project" value="TreeGrafter"/>
</dbReference>
<evidence type="ECO:0000256" key="1">
    <source>
        <dbReference type="SAM" id="MobiDB-lite"/>
    </source>
</evidence>
<dbReference type="EMBL" id="FPBA01000031">
    <property type="protein sequence ID" value="SFU05663.1"/>
    <property type="molecule type" value="Genomic_DNA"/>
</dbReference>
<dbReference type="GO" id="GO:0046503">
    <property type="term" value="P:glycerolipid catabolic process"/>
    <property type="evidence" value="ECO:0007669"/>
    <property type="project" value="TreeGrafter"/>
</dbReference>
<dbReference type="Proteomes" id="UP000199546">
    <property type="component" value="Unassembled WGS sequence"/>
</dbReference>
<sequence length="357" mass="39077">MSNPITRLVPAEAMEVVARRSRRYMEPLARNEAFAAWVEMATRTQAVLGATTDGPQRLAARLVGRRTAAQRREWREQQERERRSAGTPGRLSAGGPSHADRRDPVYWEQRGEGSPLLLLNGWTAGGSVWPSAWLRELERSFRVIRMDTRGSGLSRTAPAPFTIADLADDAARVLRAAGAERARVLGLSMGGMIAQELGLRHPELVEELFLVATRPPTPAQVAGAPEIAERAFDRPRLGESPEDFLRSLWAGYAAPGFARREPALLDELVEQLRERRTPRVGVTNQALAVLGWHGPRRLAALAVPTTVVHGAVDRLTPVGNGMRLARLIPGARYVELPDVGHLVPLEAGDVLADLVRG</sequence>
<name>A0A1I7D1Y1_9ACTN</name>
<accession>A0A1I7D1Y1</accession>
<protein>
    <submittedName>
        <fullName evidence="3">Pimeloyl-ACP methyl ester carboxylesterase</fullName>
    </submittedName>
</protein>
<dbReference type="InterPro" id="IPR029058">
    <property type="entry name" value="AB_hydrolase_fold"/>
</dbReference>
<dbReference type="SUPFAM" id="SSF53474">
    <property type="entry name" value="alpha/beta-Hydrolases"/>
    <property type="match status" value="1"/>
</dbReference>
<feature type="region of interest" description="Disordered" evidence="1">
    <location>
        <begin position="62"/>
        <end position="103"/>
    </location>
</feature>
<feature type="domain" description="AB hydrolase-1" evidence="2">
    <location>
        <begin position="115"/>
        <end position="346"/>
    </location>
</feature>
<reference evidence="4" key="1">
    <citation type="submission" date="2016-10" db="EMBL/GenBank/DDBJ databases">
        <authorList>
            <person name="Varghese N."/>
            <person name="Submissions S."/>
        </authorList>
    </citation>
    <scope>NUCLEOTIDE SEQUENCE [LARGE SCALE GENOMIC DNA]</scope>
    <source>
        <strain evidence="4">DSM 46136</strain>
    </source>
</reference>
<dbReference type="InterPro" id="IPR000073">
    <property type="entry name" value="AB_hydrolase_1"/>
</dbReference>
<proteinExistence type="predicted"/>
<gene>
    <name evidence="3" type="ORF">SAMN05660657_05183</name>
</gene>